<accession>A0ABQ1JQ13</accession>
<reference evidence="2" key="1">
    <citation type="journal article" date="2019" name="Int. J. Syst. Evol. Microbiol.">
        <title>The Global Catalogue of Microorganisms (GCM) 10K type strain sequencing project: providing services to taxonomists for standard genome sequencing and annotation.</title>
        <authorList>
            <consortium name="The Broad Institute Genomics Platform"/>
            <consortium name="The Broad Institute Genome Sequencing Center for Infectious Disease"/>
            <person name="Wu L."/>
            <person name="Ma J."/>
        </authorList>
    </citation>
    <scope>NUCLEOTIDE SEQUENCE [LARGE SCALE GENOMIC DNA]</scope>
    <source>
        <strain evidence="2">CGMCC 1.12851</strain>
    </source>
</reference>
<dbReference type="Proteomes" id="UP000614261">
    <property type="component" value="Unassembled WGS sequence"/>
</dbReference>
<sequence length="328" mass="36546">MLIPETLLPHDLHGRHGRLREYFHDKDATATLVGDYWQIKLEWPDGTRRHVDPMIEAALTDWNSIPLSGMGLARQRSGSVLTALYDTWTLLSWSEWAKRAGVTADDRITVLHLDDHRDLGSPRLDMIEDGLVDMITNQPFDVTLPHTVLAACESGAIGMGSFMTPFLLAFPNCDVRQLAQPPKVTETRDWAFLPSTYSDDLLRPGHLRPAILLESVIGTGPGRYRATNKLDDWLDGIGPGPVLLHVDMDYFNNRYDGDGDWPDRHPRHDPPLQDVVSHIDEVVAALKGADVLRRVEDAVIAFSPGFFPAEMWATAGARLGAGLAELYD</sequence>
<dbReference type="RefSeq" id="WP_188515254.1">
    <property type="nucleotide sequence ID" value="NZ_BMGD01000006.1"/>
</dbReference>
<protein>
    <submittedName>
        <fullName evidence="1">Uncharacterized protein</fullName>
    </submittedName>
</protein>
<comment type="caution">
    <text evidence="1">The sequence shown here is derived from an EMBL/GenBank/DDBJ whole genome shotgun (WGS) entry which is preliminary data.</text>
</comment>
<evidence type="ECO:0000313" key="2">
    <source>
        <dbReference type="Proteomes" id="UP000614261"/>
    </source>
</evidence>
<dbReference type="EMBL" id="BMGD01000006">
    <property type="protein sequence ID" value="GGB72709.1"/>
    <property type="molecule type" value="Genomic_DNA"/>
</dbReference>
<organism evidence="1 2">
    <name type="scientific">Blastomonas aquatica</name>
    <dbReference type="NCBI Taxonomy" id="1510276"/>
    <lineage>
        <taxon>Bacteria</taxon>
        <taxon>Pseudomonadati</taxon>
        <taxon>Pseudomonadota</taxon>
        <taxon>Alphaproteobacteria</taxon>
        <taxon>Sphingomonadales</taxon>
        <taxon>Sphingomonadaceae</taxon>
        <taxon>Blastomonas</taxon>
    </lineage>
</organism>
<proteinExistence type="predicted"/>
<keyword evidence="2" id="KW-1185">Reference proteome</keyword>
<gene>
    <name evidence="1" type="ORF">GCM10010833_29860</name>
</gene>
<evidence type="ECO:0000313" key="1">
    <source>
        <dbReference type="EMBL" id="GGB72709.1"/>
    </source>
</evidence>
<name>A0ABQ1JQ13_9SPHN</name>